<evidence type="ECO:0000256" key="4">
    <source>
        <dbReference type="ARBA" id="ARBA00058938"/>
    </source>
</evidence>
<feature type="domain" description="IclR-ED" evidence="7">
    <location>
        <begin position="74"/>
        <end position="258"/>
    </location>
</feature>
<comment type="function">
    <text evidence="4">May be an activator protein for the gylABX operon.</text>
</comment>
<reference evidence="8 9" key="1">
    <citation type="submission" date="2019-12" db="EMBL/GenBank/DDBJ databases">
        <title>Whole-genome analyses of novel actinobacteria.</title>
        <authorList>
            <person name="Sahin N."/>
            <person name="Saygin H."/>
        </authorList>
    </citation>
    <scope>NUCLEOTIDE SEQUENCE [LARGE SCALE GENOMIC DNA]</scope>
    <source>
        <strain evidence="8 9">KC615</strain>
    </source>
</reference>
<dbReference type="Proteomes" id="UP000430692">
    <property type="component" value="Unassembled WGS sequence"/>
</dbReference>
<evidence type="ECO:0000256" key="1">
    <source>
        <dbReference type="ARBA" id="ARBA00023015"/>
    </source>
</evidence>
<dbReference type="InterPro" id="IPR029016">
    <property type="entry name" value="GAF-like_dom_sf"/>
</dbReference>
<evidence type="ECO:0000313" key="8">
    <source>
        <dbReference type="EMBL" id="MXQ55727.1"/>
    </source>
</evidence>
<dbReference type="SUPFAM" id="SSF55781">
    <property type="entry name" value="GAF domain-like"/>
    <property type="match status" value="1"/>
</dbReference>
<evidence type="ECO:0000259" key="6">
    <source>
        <dbReference type="PROSITE" id="PS51077"/>
    </source>
</evidence>
<dbReference type="PANTHER" id="PTHR30136">
    <property type="entry name" value="HELIX-TURN-HELIX TRANSCRIPTIONAL REGULATOR, ICLR FAMILY"/>
    <property type="match status" value="1"/>
</dbReference>
<dbReference type="GO" id="GO:0003677">
    <property type="term" value="F:DNA binding"/>
    <property type="evidence" value="ECO:0007669"/>
    <property type="project" value="UniProtKB-KW"/>
</dbReference>
<comment type="caution">
    <text evidence="8">The sequence shown here is derived from an EMBL/GenBank/DDBJ whole genome shotgun (WGS) entry which is preliminary data.</text>
</comment>
<evidence type="ECO:0000256" key="3">
    <source>
        <dbReference type="ARBA" id="ARBA00023163"/>
    </source>
</evidence>
<dbReference type="Pfam" id="PF01614">
    <property type="entry name" value="IclR_C"/>
    <property type="match status" value="1"/>
</dbReference>
<dbReference type="AlphaFoldDB" id="A0A6I4VW25"/>
<dbReference type="InterPro" id="IPR036390">
    <property type="entry name" value="WH_DNA-bd_sf"/>
</dbReference>
<gene>
    <name evidence="8" type="ORF">GSM42_18765</name>
</gene>
<dbReference type="Pfam" id="PF09339">
    <property type="entry name" value="HTH_IclR"/>
    <property type="match status" value="1"/>
</dbReference>
<dbReference type="Gene3D" id="3.30.450.40">
    <property type="match status" value="1"/>
</dbReference>
<dbReference type="Gene3D" id="1.10.10.10">
    <property type="entry name" value="Winged helix-like DNA-binding domain superfamily/Winged helix DNA-binding domain"/>
    <property type="match status" value="1"/>
</dbReference>
<keyword evidence="2" id="KW-0238">DNA-binding</keyword>
<dbReference type="InterPro" id="IPR050707">
    <property type="entry name" value="HTH_MetabolicPath_Reg"/>
</dbReference>
<dbReference type="FunFam" id="1.10.10.10:FF:000056">
    <property type="entry name" value="IclR family transcriptional regulator"/>
    <property type="match status" value="1"/>
</dbReference>
<feature type="domain" description="HTH iclR-type" evidence="6">
    <location>
        <begin position="11"/>
        <end position="73"/>
    </location>
</feature>
<sequence>MGASDKDRYISRSLVKGLEILKLFSAENPTLSLAEIADKLGVSRTTPFRLLYTLQDVGYLDQDEHTKRYSLTPKVLELGFTYLHTLQLSDIAQPYLEKLRDETGASAHIGILDGREVVYIARASARGVPTINVTVGSRLPAHATAIGKLLLAFEPAERLNELLVGTELNKYTHYTKSMIFELQQELDKIKSQGYAVSNEEFENGICSVAAPIFNNHSKVIAAVNIATPVFTLKDGILEKVFLPALREVSEQLSISSGYRLPNPYERK</sequence>
<protein>
    <recommendedName>
        <fullName evidence="5">Glycerol operon regulatory protein</fullName>
    </recommendedName>
</protein>
<dbReference type="GO" id="GO:0003700">
    <property type="term" value="F:DNA-binding transcription factor activity"/>
    <property type="evidence" value="ECO:0007669"/>
    <property type="project" value="TreeGrafter"/>
</dbReference>
<organism evidence="8 9">
    <name type="scientific">Shimazuella alba</name>
    <dbReference type="NCBI Taxonomy" id="2690964"/>
    <lineage>
        <taxon>Bacteria</taxon>
        <taxon>Bacillati</taxon>
        <taxon>Bacillota</taxon>
        <taxon>Bacilli</taxon>
        <taxon>Bacillales</taxon>
        <taxon>Thermoactinomycetaceae</taxon>
        <taxon>Shimazuella</taxon>
    </lineage>
</organism>
<keyword evidence="9" id="KW-1185">Reference proteome</keyword>
<evidence type="ECO:0000256" key="5">
    <source>
        <dbReference type="ARBA" id="ARBA00070406"/>
    </source>
</evidence>
<dbReference type="PANTHER" id="PTHR30136:SF34">
    <property type="entry name" value="TRANSCRIPTIONAL REGULATOR"/>
    <property type="match status" value="1"/>
</dbReference>
<evidence type="ECO:0000256" key="2">
    <source>
        <dbReference type="ARBA" id="ARBA00023125"/>
    </source>
</evidence>
<dbReference type="InterPro" id="IPR005471">
    <property type="entry name" value="Tscrpt_reg_IclR_N"/>
</dbReference>
<dbReference type="RefSeq" id="WP_160803080.1">
    <property type="nucleotide sequence ID" value="NZ_WUUL01000018.1"/>
</dbReference>
<evidence type="ECO:0000313" key="9">
    <source>
        <dbReference type="Proteomes" id="UP000430692"/>
    </source>
</evidence>
<dbReference type="SUPFAM" id="SSF46785">
    <property type="entry name" value="Winged helix' DNA-binding domain"/>
    <property type="match status" value="1"/>
</dbReference>
<dbReference type="PROSITE" id="PS51077">
    <property type="entry name" value="HTH_ICLR"/>
    <property type="match status" value="1"/>
</dbReference>
<proteinExistence type="predicted"/>
<evidence type="ECO:0000259" key="7">
    <source>
        <dbReference type="PROSITE" id="PS51078"/>
    </source>
</evidence>
<dbReference type="GO" id="GO:0045892">
    <property type="term" value="P:negative regulation of DNA-templated transcription"/>
    <property type="evidence" value="ECO:0007669"/>
    <property type="project" value="TreeGrafter"/>
</dbReference>
<dbReference type="SMART" id="SM00346">
    <property type="entry name" value="HTH_ICLR"/>
    <property type="match status" value="1"/>
</dbReference>
<dbReference type="InterPro" id="IPR036388">
    <property type="entry name" value="WH-like_DNA-bd_sf"/>
</dbReference>
<name>A0A6I4VW25_9BACL</name>
<keyword evidence="3" id="KW-0804">Transcription</keyword>
<dbReference type="EMBL" id="WUUL01000018">
    <property type="protein sequence ID" value="MXQ55727.1"/>
    <property type="molecule type" value="Genomic_DNA"/>
</dbReference>
<accession>A0A6I4VW25</accession>
<dbReference type="InterPro" id="IPR014757">
    <property type="entry name" value="Tscrpt_reg_IclR_C"/>
</dbReference>
<keyword evidence="1" id="KW-0805">Transcription regulation</keyword>
<dbReference type="PROSITE" id="PS51078">
    <property type="entry name" value="ICLR_ED"/>
    <property type="match status" value="1"/>
</dbReference>